<dbReference type="OMA" id="MRAHKRM"/>
<comment type="cofactor">
    <cofactor evidence="1">
        <name>FAD</name>
        <dbReference type="ChEBI" id="CHEBI:57692"/>
    </cofactor>
</comment>
<evidence type="ECO:0000256" key="4">
    <source>
        <dbReference type="ARBA" id="ARBA00022857"/>
    </source>
</evidence>
<keyword evidence="7" id="KW-1185">Reference proteome</keyword>
<accession>A0A0L0T240</accession>
<organism evidence="6 7">
    <name type="scientific">Allomyces macrogynus (strain ATCC 38327)</name>
    <name type="common">Allomyces javanicus var. macrogynus</name>
    <dbReference type="NCBI Taxonomy" id="578462"/>
    <lineage>
        <taxon>Eukaryota</taxon>
        <taxon>Fungi</taxon>
        <taxon>Fungi incertae sedis</taxon>
        <taxon>Blastocladiomycota</taxon>
        <taxon>Blastocladiomycetes</taxon>
        <taxon>Blastocladiales</taxon>
        <taxon>Blastocladiaceae</taxon>
        <taxon>Allomyces</taxon>
    </lineage>
</organism>
<evidence type="ECO:0000256" key="1">
    <source>
        <dbReference type="ARBA" id="ARBA00001974"/>
    </source>
</evidence>
<evidence type="ECO:0000256" key="5">
    <source>
        <dbReference type="ARBA" id="ARBA00023002"/>
    </source>
</evidence>
<reference evidence="7" key="2">
    <citation type="submission" date="2009-11" db="EMBL/GenBank/DDBJ databases">
        <title>The Genome Sequence of Allomyces macrogynus strain ATCC 38327.</title>
        <authorList>
            <consortium name="The Broad Institute Genome Sequencing Platform"/>
            <person name="Russ C."/>
            <person name="Cuomo C."/>
            <person name="Shea T."/>
            <person name="Young S.K."/>
            <person name="Zeng Q."/>
            <person name="Koehrsen M."/>
            <person name="Haas B."/>
            <person name="Borodovsky M."/>
            <person name="Guigo R."/>
            <person name="Alvarado L."/>
            <person name="Berlin A."/>
            <person name="Borenstein D."/>
            <person name="Chen Z."/>
            <person name="Engels R."/>
            <person name="Freedman E."/>
            <person name="Gellesch M."/>
            <person name="Goldberg J."/>
            <person name="Griggs A."/>
            <person name="Gujja S."/>
            <person name="Heiman D."/>
            <person name="Hepburn T."/>
            <person name="Howarth C."/>
            <person name="Jen D."/>
            <person name="Larson L."/>
            <person name="Lewis B."/>
            <person name="Mehta T."/>
            <person name="Park D."/>
            <person name="Pearson M."/>
            <person name="Roberts A."/>
            <person name="Saif S."/>
            <person name="Shenoy N."/>
            <person name="Sisk P."/>
            <person name="Stolte C."/>
            <person name="Sykes S."/>
            <person name="Walk T."/>
            <person name="White J."/>
            <person name="Yandava C."/>
            <person name="Burger G."/>
            <person name="Gray M.W."/>
            <person name="Holland P.W.H."/>
            <person name="King N."/>
            <person name="Lang F.B.F."/>
            <person name="Roger A.J."/>
            <person name="Ruiz-Trillo I."/>
            <person name="Lander E."/>
            <person name="Nusbaum C."/>
        </authorList>
    </citation>
    <scope>NUCLEOTIDE SEQUENCE [LARGE SCALE GENOMIC DNA]</scope>
    <source>
        <strain evidence="7">ATCC 38327</strain>
    </source>
</reference>
<keyword evidence="2" id="KW-0285">Flavoprotein</keyword>
<evidence type="ECO:0000256" key="3">
    <source>
        <dbReference type="ARBA" id="ARBA00022827"/>
    </source>
</evidence>
<dbReference type="GO" id="GO:0016491">
    <property type="term" value="F:oxidoreductase activity"/>
    <property type="evidence" value="ECO:0007669"/>
    <property type="project" value="UniProtKB-KW"/>
</dbReference>
<dbReference type="InterPro" id="IPR055275">
    <property type="entry name" value="Ferredox_Rdtase"/>
</dbReference>
<dbReference type="SUPFAM" id="SSF51905">
    <property type="entry name" value="FAD/NAD(P)-binding domain"/>
    <property type="match status" value="1"/>
</dbReference>
<evidence type="ECO:0000256" key="2">
    <source>
        <dbReference type="ARBA" id="ARBA00022630"/>
    </source>
</evidence>
<dbReference type="PANTHER" id="PTHR48467:SF1">
    <property type="entry name" value="GLUTAMATE SYNTHASE 1 [NADH], CHLOROPLASTIC-LIKE"/>
    <property type="match status" value="1"/>
</dbReference>
<keyword evidence="3" id="KW-0274">FAD</keyword>
<dbReference type="AlphaFoldDB" id="A0A0L0T240"/>
<dbReference type="eggNOG" id="KOG1800">
    <property type="taxonomic scope" value="Eukaryota"/>
</dbReference>
<dbReference type="Proteomes" id="UP000054350">
    <property type="component" value="Unassembled WGS sequence"/>
</dbReference>
<keyword evidence="4" id="KW-0521">NADP</keyword>
<evidence type="ECO:0000313" key="7">
    <source>
        <dbReference type="Proteomes" id="UP000054350"/>
    </source>
</evidence>
<feature type="non-terminal residue" evidence="6">
    <location>
        <position position="192"/>
    </location>
</feature>
<keyword evidence="5" id="KW-0560">Oxidoreductase</keyword>
<protein>
    <recommendedName>
        <fullName evidence="8">Adrenodoxin-NADP(+) reductase</fullName>
    </recommendedName>
</protein>
<reference evidence="6 7" key="1">
    <citation type="submission" date="2009-11" db="EMBL/GenBank/DDBJ databases">
        <title>Annotation of Allomyces macrogynus ATCC 38327.</title>
        <authorList>
            <consortium name="The Broad Institute Genome Sequencing Platform"/>
            <person name="Russ C."/>
            <person name="Cuomo C."/>
            <person name="Burger G."/>
            <person name="Gray M.W."/>
            <person name="Holland P.W.H."/>
            <person name="King N."/>
            <person name="Lang F.B.F."/>
            <person name="Roger A.J."/>
            <person name="Ruiz-Trillo I."/>
            <person name="Young S.K."/>
            <person name="Zeng Q."/>
            <person name="Gargeya S."/>
            <person name="Fitzgerald M."/>
            <person name="Haas B."/>
            <person name="Abouelleil A."/>
            <person name="Alvarado L."/>
            <person name="Arachchi H.M."/>
            <person name="Berlin A."/>
            <person name="Chapman S.B."/>
            <person name="Gearin G."/>
            <person name="Goldberg J."/>
            <person name="Griggs A."/>
            <person name="Gujja S."/>
            <person name="Hansen M."/>
            <person name="Heiman D."/>
            <person name="Howarth C."/>
            <person name="Larimer J."/>
            <person name="Lui A."/>
            <person name="MacDonald P.J.P."/>
            <person name="McCowen C."/>
            <person name="Montmayeur A."/>
            <person name="Murphy C."/>
            <person name="Neiman D."/>
            <person name="Pearson M."/>
            <person name="Priest M."/>
            <person name="Roberts A."/>
            <person name="Saif S."/>
            <person name="Shea T."/>
            <person name="Sisk P."/>
            <person name="Stolte C."/>
            <person name="Sykes S."/>
            <person name="Wortman J."/>
            <person name="Nusbaum C."/>
            <person name="Birren B."/>
        </authorList>
    </citation>
    <scope>NUCLEOTIDE SEQUENCE [LARGE SCALE GENOMIC DNA]</scope>
    <source>
        <strain evidence="6 7">ATCC 38327</strain>
    </source>
</reference>
<evidence type="ECO:0000313" key="6">
    <source>
        <dbReference type="EMBL" id="KNE68639.1"/>
    </source>
</evidence>
<name>A0A0L0T240_ALLM3</name>
<dbReference type="PANTHER" id="PTHR48467">
    <property type="entry name" value="GLUTAMATE SYNTHASE 1 [NADH], CHLOROPLASTIC-LIKE"/>
    <property type="match status" value="1"/>
</dbReference>
<sequence>FDLTSTDTAVVLGHGNVALDVARILLTSVDALRGTDISDRALAALAGSTIRHVHVVGRRGPVQAAFTAKELREMLALPGVAFRTDADQFRALVAAHAGKLDRPRTRLMGILDQALTKPQPEHADRSWTLEYLQSPTRFLGTDRVTGVECVVNELVADPKRGVRALPTSTTRTIDAGLAVKAIGYRAVPIRGH</sequence>
<feature type="non-terminal residue" evidence="6">
    <location>
        <position position="1"/>
    </location>
</feature>
<dbReference type="STRING" id="578462.A0A0L0T240"/>
<evidence type="ECO:0008006" key="8">
    <source>
        <dbReference type="Google" id="ProtNLM"/>
    </source>
</evidence>
<dbReference type="VEuPathDB" id="FungiDB:AMAG_19771"/>
<proteinExistence type="predicted"/>
<gene>
    <name evidence="6" type="ORF">AMAG_19771</name>
</gene>
<dbReference type="OrthoDB" id="333024at2759"/>
<dbReference type="InterPro" id="IPR036188">
    <property type="entry name" value="FAD/NAD-bd_sf"/>
</dbReference>
<dbReference type="EMBL" id="GG745357">
    <property type="protein sequence ID" value="KNE68639.1"/>
    <property type="molecule type" value="Genomic_DNA"/>
</dbReference>
<dbReference type="Gene3D" id="3.50.50.60">
    <property type="entry name" value="FAD/NAD(P)-binding domain"/>
    <property type="match status" value="1"/>
</dbReference>